<evidence type="ECO:0000259" key="3">
    <source>
        <dbReference type="Pfam" id="PF26109"/>
    </source>
</evidence>
<dbReference type="PANTHER" id="PTHR34580">
    <property type="match status" value="1"/>
</dbReference>
<reference evidence="5" key="1">
    <citation type="journal article" date="2011" name="Appl. Environ. Microbiol.">
        <title>Genomic potential of Marinobacter aquaeolei, a biogeochemical 'opportunitroph'.</title>
        <authorList>
            <person name="Singer E."/>
            <person name="Webb E.A."/>
            <person name="Nelson W.C."/>
            <person name="Heidelberg J.F."/>
            <person name="Ivanova N."/>
            <person name="Pati A."/>
            <person name="Edwards K.J."/>
        </authorList>
    </citation>
    <scope>NUCLEOTIDE SEQUENCE [LARGE SCALE GENOMIC DNA]</scope>
    <source>
        <strain evidence="5">ATCC 700491 / DSM 11845 / VT8</strain>
    </source>
</reference>
<dbReference type="InterPro" id="IPR059020">
    <property type="entry name" value="CapW_CTD"/>
</dbReference>
<dbReference type="PIRSF" id="PIRSF015558">
    <property type="entry name" value="Txn_reg_DeoR_prd"/>
    <property type="match status" value="1"/>
</dbReference>
<dbReference type="HOGENOM" id="CLU_054168_2_0_6"/>
<dbReference type="PANTHER" id="PTHR34580:SF3">
    <property type="entry name" value="PROTEIN PAFB"/>
    <property type="match status" value="1"/>
</dbReference>
<feature type="domain" description="DNA-binding transcriptional repressor CapW C-terminal dimerisation" evidence="2">
    <location>
        <begin position="239"/>
        <end position="309"/>
    </location>
</feature>
<dbReference type="STRING" id="351348.Maqu_0111"/>
<dbReference type="Pfam" id="PF13280">
    <property type="entry name" value="WYL"/>
    <property type="match status" value="1"/>
</dbReference>
<dbReference type="Pfam" id="PF26109">
    <property type="entry name" value="WHD_BrxR"/>
    <property type="match status" value="1"/>
</dbReference>
<gene>
    <name evidence="4" type="ordered locus">Maqu_0111</name>
</gene>
<evidence type="ECO:0000313" key="5">
    <source>
        <dbReference type="Proteomes" id="UP000000998"/>
    </source>
</evidence>
<name>A1TWU9_MARN8</name>
<protein>
    <submittedName>
        <fullName evidence="4">Uncharacterized protein</fullName>
    </submittedName>
</protein>
<sequence length="326" mass="37351">MGRNRPDWREQVTYLPCNLLDRERLVMKKTDWPIRWDLLLRYRLIEIIALWEGRLTTNHICHSFGIGRQQASKDINTYLRELAPGNLVYDRHLKGYVPSANFKPVVTRGAVSEYQDLLARQQNLSDTFSDLELGLPGNAVIPEAARHIEPEVMRAVVTATRYHRQLKASYVSLSRPEAAESVLEPHALVCSGNSWHVRAWCSANREFRDFALSRFHGRIEALRQKARHNAQQDDDWQRQVTLEITPDQRLTEAQQKIIARDYGMTNGLLHIETRAALAPYVLSRLGITYENSHPDPLVQQLELANPDQLGFGSKRERALKAVAGLC</sequence>
<accession>A1TWU9</accession>
<evidence type="ECO:0000259" key="2">
    <source>
        <dbReference type="Pfam" id="PF26107"/>
    </source>
</evidence>
<feature type="domain" description="WYL" evidence="1">
    <location>
        <begin position="151"/>
        <end position="216"/>
    </location>
</feature>
<organism evidence="4 5">
    <name type="scientific">Marinobacter nauticus (strain ATCC 700491 / DSM 11845 / VT8)</name>
    <name type="common">Marinobacter aquaeolei</name>
    <dbReference type="NCBI Taxonomy" id="351348"/>
    <lineage>
        <taxon>Bacteria</taxon>
        <taxon>Pseudomonadati</taxon>
        <taxon>Pseudomonadota</taxon>
        <taxon>Gammaproteobacteria</taxon>
        <taxon>Pseudomonadales</taxon>
        <taxon>Marinobacteraceae</taxon>
        <taxon>Marinobacter</taxon>
    </lineage>
</organism>
<dbReference type="AlphaFoldDB" id="A1TWU9"/>
<dbReference type="InterPro" id="IPR051534">
    <property type="entry name" value="CBASS_pafABC_assoc_protein"/>
</dbReference>
<dbReference type="InterPro" id="IPR016634">
    <property type="entry name" value="CapW-like"/>
</dbReference>
<dbReference type="PROSITE" id="PS52050">
    <property type="entry name" value="WYL"/>
    <property type="match status" value="1"/>
</dbReference>
<feature type="domain" description="DNA-binding transcriptional repressor CapW winged helix-turn-helix" evidence="3">
    <location>
        <begin position="37"/>
        <end position="119"/>
    </location>
</feature>
<evidence type="ECO:0000259" key="1">
    <source>
        <dbReference type="Pfam" id="PF13280"/>
    </source>
</evidence>
<proteinExistence type="predicted"/>
<dbReference type="Proteomes" id="UP000000998">
    <property type="component" value="Chromosome"/>
</dbReference>
<evidence type="ECO:0000313" key="4">
    <source>
        <dbReference type="EMBL" id="ABM17218.1"/>
    </source>
</evidence>
<dbReference type="eggNOG" id="COG2378">
    <property type="taxonomic scope" value="Bacteria"/>
</dbReference>
<dbReference type="Pfam" id="PF26107">
    <property type="entry name" value="BrxR_CTD"/>
    <property type="match status" value="1"/>
</dbReference>
<dbReference type="InterPro" id="IPR059019">
    <property type="entry name" value="WHD_CapW"/>
</dbReference>
<dbReference type="KEGG" id="maq:Maqu_0111"/>
<dbReference type="EMBL" id="CP000514">
    <property type="protein sequence ID" value="ABM17218.1"/>
    <property type="molecule type" value="Genomic_DNA"/>
</dbReference>
<dbReference type="InterPro" id="IPR026881">
    <property type="entry name" value="WYL_dom"/>
</dbReference>